<evidence type="ECO:0000256" key="8">
    <source>
        <dbReference type="ARBA" id="ARBA00023136"/>
    </source>
</evidence>
<sequence length="1238" mass="132924">MRAIVRPFATHNVYFPIESIVFVFVLATLAYFHILSGIKHSSFFAPTYPTNIRAAHAKLEGGEWIGVTQRDWLDAVKHPKDGMKALELQQIVFKLDDQEKTAFPISTPTVLSEIVEHLPSQLTGLNGDSYTSVCYYPGLNVTETPCFVTRSADSSASVLTLSFVPGAREDTLSALQQVKSVTVGNVEYDLLSAKREETIGEMQSSKWVAYALHATILRFWELMKKADSLDIIVVLIGYVLMHATFIRLWLSSRALGSNFWLSTGIWSSSLISFLFTLPLCRYLNIPLDLIALTEALPFLVCTVGFEKPLRLAKAVLAHPQALKPQEDGRMKPAGEVTLDALDRVGNVILRDYALEIAVLLVGVNSGVGGLKEFCSVAAVALGMDCLMMCTFYAAVLTVMVEVRRVKRVRQMNRSRSDSVVQTSSGVRPALSRRPTVKEIAPKTTGERLSAAVLGVKGSLLPETHGSKAHPVDENPMYRLKLLIIASFLTLHILNFITPLTSASTSTRHKHSVRAAADALPPTPLVDITSPAISSILNSLAAVEQASLASSESDAEPELVVKVAAPVYLRIVPTARRSASKAEAIENFMSSWSTLVGDPVLSKWIVVMLSLSVVLNGYLLRGIAAGSGLAAMRAVRDKGVRFRSRVRSRVRPEREEEPEVHESVLEPEAAPHAPTAPVVMAAIVPPPHVSRPKQPTAVVNPPLNLDRIDMKLREAASRAPLTPAETSSPASDPESSFQKESSTLTMRTLEECIEVYDNGPKPASVALSLLNDEEVIMLAQNGKIAPYALEKVLGDLQRAVLIRRALISRASKTKTLEDSDVPMTGYDYSRVVGACCENVIGYIPLPLGIAGPLKVDGELYPIPMATAEGTLVASTSRGAKALNAGGGVTTVLTYDGMTRGPAIDFPSIVRAGQARAWIESEDGYATVKEAFESTSRFAKLQNIKCAMAGRTLFVRFATRTGDAMGMNMISKATEKALDTMTKEFPDMVVLALSGNYCTDKKAAAINWIEGRGKSIVAEAVIPGKVVKSVLKTTVDALCNLNTKKNLVGSAMAGSIGGFNAHAANILTAVFLATGQDPAQNVESSQCMTLMEPTNGGQDLLMTVTMPCIEVGTIGGGTVLAPQQAVLEMLGLKGSHPTNPGENAQRLARIIASAVMAGELSLISALAAGHLVRAHMAHNRSQVNTQANTPAISRPETPAIPSPNTSKFWNDTSKGVMTPLTPGAHTPAVQGSGYSIDAKT</sequence>
<dbReference type="PANTHER" id="PTHR10572:SF24">
    <property type="entry name" value="3-HYDROXY-3-METHYLGLUTARYL-COENZYME A REDUCTASE"/>
    <property type="match status" value="1"/>
</dbReference>
<dbReference type="PANTHER" id="PTHR10572">
    <property type="entry name" value="3-HYDROXY-3-METHYLGLUTARYL-COENZYME A REDUCTASE"/>
    <property type="match status" value="1"/>
</dbReference>
<comment type="catalytic activity">
    <reaction evidence="9">
        <text>(R)-mevalonate + 2 NADP(+) + CoA = (3S)-3-hydroxy-3-methylglutaryl-CoA + 2 NADPH + 2 H(+)</text>
        <dbReference type="Rhea" id="RHEA:15989"/>
        <dbReference type="ChEBI" id="CHEBI:15378"/>
        <dbReference type="ChEBI" id="CHEBI:36464"/>
        <dbReference type="ChEBI" id="CHEBI:43074"/>
        <dbReference type="ChEBI" id="CHEBI:57287"/>
        <dbReference type="ChEBI" id="CHEBI:57783"/>
        <dbReference type="ChEBI" id="CHEBI:58349"/>
        <dbReference type="EC" id="1.1.1.34"/>
    </reaction>
</comment>
<dbReference type="SUPFAM" id="SSF56542">
    <property type="entry name" value="Substrate-binding domain of HMG-CoA reductase"/>
    <property type="match status" value="1"/>
</dbReference>
<gene>
    <name evidence="12" type="ORF">FOMPIDRAFT_1025199</name>
</gene>
<keyword evidence="3 9" id="KW-0812">Transmembrane</keyword>
<evidence type="ECO:0000256" key="2">
    <source>
        <dbReference type="ARBA" id="ARBA00007661"/>
    </source>
</evidence>
<dbReference type="Pfam" id="PF12349">
    <property type="entry name" value="Sterol-sensing"/>
    <property type="match status" value="1"/>
</dbReference>
<keyword evidence="4 9" id="KW-0256">Endoplasmic reticulum</keyword>
<dbReference type="GO" id="GO:0004420">
    <property type="term" value="F:hydroxymethylglutaryl-CoA reductase (NADPH) activity"/>
    <property type="evidence" value="ECO:0007669"/>
    <property type="project" value="UniProtKB-EC"/>
</dbReference>
<reference evidence="12 13" key="1">
    <citation type="journal article" date="2012" name="Science">
        <title>The Paleozoic origin of enzymatic lignin decomposition reconstructed from 31 fungal genomes.</title>
        <authorList>
            <person name="Floudas D."/>
            <person name="Binder M."/>
            <person name="Riley R."/>
            <person name="Barry K."/>
            <person name="Blanchette R.A."/>
            <person name="Henrissat B."/>
            <person name="Martinez A.T."/>
            <person name="Otillar R."/>
            <person name="Spatafora J.W."/>
            <person name="Yadav J.S."/>
            <person name="Aerts A."/>
            <person name="Benoit I."/>
            <person name="Boyd A."/>
            <person name="Carlson A."/>
            <person name="Copeland A."/>
            <person name="Coutinho P.M."/>
            <person name="de Vries R.P."/>
            <person name="Ferreira P."/>
            <person name="Findley K."/>
            <person name="Foster B."/>
            <person name="Gaskell J."/>
            <person name="Glotzer D."/>
            <person name="Gorecki P."/>
            <person name="Heitman J."/>
            <person name="Hesse C."/>
            <person name="Hori C."/>
            <person name="Igarashi K."/>
            <person name="Jurgens J.A."/>
            <person name="Kallen N."/>
            <person name="Kersten P."/>
            <person name="Kohler A."/>
            <person name="Kuees U."/>
            <person name="Kumar T.K.A."/>
            <person name="Kuo A."/>
            <person name="LaButti K."/>
            <person name="Larrondo L.F."/>
            <person name="Lindquist E."/>
            <person name="Ling A."/>
            <person name="Lombard V."/>
            <person name="Lucas S."/>
            <person name="Lundell T."/>
            <person name="Martin R."/>
            <person name="McLaughlin D.J."/>
            <person name="Morgenstern I."/>
            <person name="Morin E."/>
            <person name="Murat C."/>
            <person name="Nagy L.G."/>
            <person name="Nolan M."/>
            <person name="Ohm R.A."/>
            <person name="Patyshakuliyeva A."/>
            <person name="Rokas A."/>
            <person name="Ruiz-Duenas F.J."/>
            <person name="Sabat G."/>
            <person name="Salamov A."/>
            <person name="Samejima M."/>
            <person name="Schmutz J."/>
            <person name="Slot J.C."/>
            <person name="St John F."/>
            <person name="Stenlid J."/>
            <person name="Sun H."/>
            <person name="Sun S."/>
            <person name="Syed K."/>
            <person name="Tsang A."/>
            <person name="Wiebenga A."/>
            <person name="Young D."/>
            <person name="Pisabarro A."/>
            <person name="Eastwood D.C."/>
            <person name="Martin F."/>
            <person name="Cullen D."/>
            <person name="Grigoriev I.V."/>
            <person name="Hibbett D.S."/>
        </authorList>
    </citation>
    <scope>NUCLEOTIDE SEQUENCE</scope>
    <source>
        <strain evidence="13">FP-58527</strain>
    </source>
</reference>
<dbReference type="InterPro" id="IPR004554">
    <property type="entry name" value="HMG_CoA_Rdtase_eu_arc"/>
</dbReference>
<dbReference type="FunFam" id="1.10.3270.10:FF:000001">
    <property type="entry name" value="3-hydroxy-3-methylglutaryl coenzyme A reductase"/>
    <property type="match status" value="1"/>
</dbReference>
<dbReference type="GO" id="GO:0015936">
    <property type="term" value="P:coenzyme A metabolic process"/>
    <property type="evidence" value="ECO:0007669"/>
    <property type="project" value="InterPro"/>
</dbReference>
<evidence type="ECO:0000259" key="11">
    <source>
        <dbReference type="PROSITE" id="PS50156"/>
    </source>
</evidence>
<dbReference type="FunFam" id="3.30.70.420:FF:000001">
    <property type="entry name" value="3-hydroxy-3-methylglutaryl coenzyme A reductase"/>
    <property type="match status" value="1"/>
</dbReference>
<dbReference type="PROSITE" id="PS50065">
    <property type="entry name" value="HMG_COA_REDUCTASE_4"/>
    <property type="match status" value="1"/>
</dbReference>
<dbReference type="HOGENOM" id="CLU_001734_1_1_1"/>
<dbReference type="GO" id="GO:0005778">
    <property type="term" value="C:peroxisomal membrane"/>
    <property type="evidence" value="ECO:0007669"/>
    <property type="project" value="TreeGrafter"/>
</dbReference>
<dbReference type="InterPro" id="IPR053958">
    <property type="entry name" value="HMGCR/SNAP/NPC1-like_SSD"/>
</dbReference>
<dbReference type="OrthoDB" id="310654at2759"/>
<dbReference type="InterPro" id="IPR023074">
    <property type="entry name" value="HMG_CoA_Rdtase_cat_sf"/>
</dbReference>
<feature type="compositionally biased region" description="Polar residues" evidence="10">
    <location>
        <begin position="723"/>
        <end position="742"/>
    </location>
</feature>
<dbReference type="PRINTS" id="PR00071">
    <property type="entry name" value="HMGCOARDTASE"/>
</dbReference>
<keyword evidence="13" id="KW-1185">Reference proteome</keyword>
<dbReference type="PROSITE" id="PS01192">
    <property type="entry name" value="HMG_COA_REDUCTASE_3"/>
    <property type="match status" value="1"/>
</dbReference>
<feature type="compositionally biased region" description="Basic and acidic residues" evidence="10">
    <location>
        <begin position="649"/>
        <end position="663"/>
    </location>
</feature>
<dbReference type="InterPro" id="IPR023076">
    <property type="entry name" value="HMG_CoA_Rdtase_CS"/>
</dbReference>
<feature type="region of interest" description="Disordered" evidence="10">
    <location>
        <begin position="646"/>
        <end position="670"/>
    </location>
</feature>
<dbReference type="Proteomes" id="UP000015241">
    <property type="component" value="Unassembled WGS sequence"/>
</dbReference>
<dbReference type="AlphaFoldDB" id="S8E0G6"/>
<feature type="transmembrane region" description="Helical" evidence="9">
    <location>
        <begin position="231"/>
        <end position="250"/>
    </location>
</feature>
<evidence type="ECO:0000313" key="12">
    <source>
        <dbReference type="EMBL" id="EPS96868.1"/>
    </source>
</evidence>
<dbReference type="InterPro" id="IPR002202">
    <property type="entry name" value="HMG_CoA_Rdtase"/>
</dbReference>
<dbReference type="GO" id="GO:0005789">
    <property type="term" value="C:endoplasmic reticulum membrane"/>
    <property type="evidence" value="ECO:0007669"/>
    <property type="project" value="UniProtKB-SubCell"/>
</dbReference>
<dbReference type="eggNOG" id="KOG2480">
    <property type="taxonomic scope" value="Eukaryota"/>
</dbReference>
<evidence type="ECO:0000313" key="13">
    <source>
        <dbReference type="Proteomes" id="UP000015241"/>
    </source>
</evidence>
<dbReference type="NCBIfam" id="TIGR00533">
    <property type="entry name" value="HMG_CoA_R_NADP"/>
    <property type="match status" value="1"/>
</dbReference>
<dbReference type="EMBL" id="KE504182">
    <property type="protein sequence ID" value="EPS96868.1"/>
    <property type="molecule type" value="Genomic_DNA"/>
</dbReference>
<dbReference type="SUPFAM" id="SSF55035">
    <property type="entry name" value="NAD-binding domain of HMG-CoA reductase"/>
    <property type="match status" value="1"/>
</dbReference>
<dbReference type="PROSITE" id="PS00318">
    <property type="entry name" value="HMG_COA_REDUCTASE_2"/>
    <property type="match status" value="1"/>
</dbReference>
<evidence type="ECO:0000256" key="10">
    <source>
        <dbReference type="SAM" id="MobiDB-lite"/>
    </source>
</evidence>
<keyword evidence="7 9" id="KW-0560">Oxidoreductase</keyword>
<dbReference type="UniPathway" id="UPA00058">
    <property type="reaction ID" value="UER00103"/>
</dbReference>
<dbReference type="InterPro" id="IPR023282">
    <property type="entry name" value="HMG_CoA_Rdtase_N"/>
</dbReference>
<dbReference type="FunCoup" id="S8E0G6">
    <property type="interactions" value="177"/>
</dbReference>
<dbReference type="EC" id="1.1.1.34" evidence="9"/>
<keyword evidence="5 9" id="KW-0521">NADP</keyword>
<accession>S8E0G6</accession>
<evidence type="ECO:0000256" key="1">
    <source>
        <dbReference type="ARBA" id="ARBA00004477"/>
    </source>
</evidence>
<dbReference type="InterPro" id="IPR009023">
    <property type="entry name" value="HMG_CoA_Rdtase_NAD(P)-bd_sf"/>
</dbReference>
<feature type="transmembrane region" description="Helical" evidence="9">
    <location>
        <begin position="481"/>
        <end position="499"/>
    </location>
</feature>
<organism evidence="12 13">
    <name type="scientific">Fomitopsis schrenkii</name>
    <name type="common">Brown rot fungus</name>
    <dbReference type="NCBI Taxonomy" id="2126942"/>
    <lineage>
        <taxon>Eukaryota</taxon>
        <taxon>Fungi</taxon>
        <taxon>Dikarya</taxon>
        <taxon>Basidiomycota</taxon>
        <taxon>Agaricomycotina</taxon>
        <taxon>Agaricomycetes</taxon>
        <taxon>Polyporales</taxon>
        <taxon>Fomitopsis</taxon>
    </lineage>
</organism>
<dbReference type="Gene3D" id="1.10.3270.10">
    <property type="entry name" value="HMGR, N-terminal domain"/>
    <property type="match status" value="1"/>
</dbReference>
<comment type="pathway">
    <text evidence="9">Metabolic intermediate biosynthesis; (R)-mevalonate biosynthesis; (R)-mevalonate from acetyl-CoA: step 3/3.</text>
</comment>
<feature type="region of interest" description="Disordered" evidence="10">
    <location>
        <begin position="717"/>
        <end position="742"/>
    </location>
</feature>
<dbReference type="Gene3D" id="3.30.70.420">
    <property type="entry name" value="Hydroxymethylglutaryl-CoA reductase, class I/II, NAD/NADP-binding domain"/>
    <property type="match status" value="1"/>
</dbReference>
<feature type="domain" description="SSD" evidence="11">
    <location>
        <begin position="230"/>
        <end position="398"/>
    </location>
</feature>
<feature type="region of interest" description="Disordered" evidence="10">
    <location>
        <begin position="1219"/>
        <end position="1238"/>
    </location>
</feature>
<comment type="subcellular location">
    <subcellularLocation>
        <location evidence="1 9">Endoplasmic reticulum membrane</location>
        <topology evidence="1 9">Multi-pass membrane protein</topology>
    </subcellularLocation>
</comment>
<feature type="region of interest" description="Disordered" evidence="10">
    <location>
        <begin position="1182"/>
        <end position="1204"/>
    </location>
</feature>
<dbReference type="InParanoid" id="S8E0G6"/>
<feature type="transmembrane region" description="Helical" evidence="9">
    <location>
        <begin position="376"/>
        <end position="400"/>
    </location>
</feature>
<evidence type="ECO:0000256" key="6">
    <source>
        <dbReference type="ARBA" id="ARBA00022989"/>
    </source>
</evidence>
<evidence type="ECO:0000256" key="4">
    <source>
        <dbReference type="ARBA" id="ARBA00022824"/>
    </source>
</evidence>
<name>S8E0G6_FOMSC</name>
<dbReference type="Pfam" id="PF00368">
    <property type="entry name" value="HMG-CoA_red"/>
    <property type="match status" value="1"/>
</dbReference>
<protein>
    <recommendedName>
        <fullName evidence="9">3-hydroxy-3-methylglutaryl coenzyme A reductase</fullName>
        <shortName evidence="9">HMG-CoA reductase</shortName>
        <ecNumber evidence="9">1.1.1.34</ecNumber>
    </recommendedName>
</protein>
<evidence type="ECO:0000256" key="5">
    <source>
        <dbReference type="ARBA" id="ARBA00022857"/>
    </source>
</evidence>
<dbReference type="FunFam" id="3.90.770.10:FF:000001">
    <property type="entry name" value="3-hydroxy-3-methylglutaryl coenzyme A reductase"/>
    <property type="match status" value="1"/>
</dbReference>
<dbReference type="PROSITE" id="PS00066">
    <property type="entry name" value="HMG_COA_REDUCTASE_1"/>
    <property type="match status" value="1"/>
</dbReference>
<comment type="similarity">
    <text evidence="2 9">Belongs to the HMG-CoA reductase family.</text>
</comment>
<dbReference type="GO" id="GO:0006696">
    <property type="term" value="P:ergosterol biosynthetic process"/>
    <property type="evidence" value="ECO:0007669"/>
    <property type="project" value="TreeGrafter"/>
</dbReference>
<dbReference type="PROSITE" id="PS50156">
    <property type="entry name" value="SSD"/>
    <property type="match status" value="1"/>
</dbReference>
<evidence type="ECO:0000256" key="3">
    <source>
        <dbReference type="ARBA" id="ARBA00022692"/>
    </source>
</evidence>
<evidence type="ECO:0000256" key="9">
    <source>
        <dbReference type="RuleBase" id="RU361219"/>
    </source>
</evidence>
<feature type="transmembrane region" description="Helical" evidence="9">
    <location>
        <begin position="12"/>
        <end position="34"/>
    </location>
</feature>
<keyword evidence="6 9" id="KW-1133">Transmembrane helix</keyword>
<dbReference type="InterPro" id="IPR000731">
    <property type="entry name" value="SSD"/>
</dbReference>
<dbReference type="Gene3D" id="3.90.770.10">
    <property type="entry name" value="3-hydroxy-3-methylglutaryl-coenzyme A Reductase, Chain A, domain 2"/>
    <property type="match status" value="1"/>
</dbReference>
<feature type="transmembrane region" description="Helical" evidence="9">
    <location>
        <begin position="259"/>
        <end position="279"/>
    </location>
</feature>
<dbReference type="GO" id="GO:0008299">
    <property type="term" value="P:isoprenoid biosynthetic process"/>
    <property type="evidence" value="ECO:0007669"/>
    <property type="project" value="InterPro"/>
</dbReference>
<proteinExistence type="inferred from homology"/>
<dbReference type="InterPro" id="IPR009029">
    <property type="entry name" value="HMG_CoA_Rdtase_sub-bd_dom_sf"/>
</dbReference>
<dbReference type="CDD" id="cd00643">
    <property type="entry name" value="HMG-CoA_reductase_classI"/>
    <property type="match status" value="1"/>
</dbReference>
<keyword evidence="8 9" id="KW-0472">Membrane</keyword>
<evidence type="ECO:0000256" key="7">
    <source>
        <dbReference type="ARBA" id="ARBA00023002"/>
    </source>
</evidence>
<dbReference type="STRING" id="743788.S8E0G6"/>